<proteinExistence type="predicted"/>
<organism evidence="1 2">
    <name type="scientific">Streptomyces tanashiensis</name>
    <dbReference type="NCBI Taxonomy" id="67367"/>
    <lineage>
        <taxon>Bacteria</taxon>
        <taxon>Bacillati</taxon>
        <taxon>Actinomycetota</taxon>
        <taxon>Actinomycetes</taxon>
        <taxon>Kitasatosporales</taxon>
        <taxon>Streptomycetaceae</taxon>
        <taxon>Streptomyces</taxon>
    </lineage>
</organism>
<name>A0ABY6QSJ1_9ACTN</name>
<gene>
    <name evidence="1" type="ORF">LDH80_02830</name>
</gene>
<dbReference type="SUPFAM" id="SSF51004">
    <property type="entry name" value="C-terminal (heme d1) domain of cytochrome cd1-nitrite reductase"/>
    <property type="match status" value="1"/>
</dbReference>
<dbReference type="InterPro" id="IPR011048">
    <property type="entry name" value="Haem_d1_sf"/>
</dbReference>
<dbReference type="GeneID" id="95598342"/>
<protein>
    <submittedName>
        <fullName evidence="1">YncE family protein</fullName>
    </submittedName>
</protein>
<dbReference type="Proteomes" id="UP001164506">
    <property type="component" value="Chromosome"/>
</dbReference>
<dbReference type="InterPro" id="IPR051200">
    <property type="entry name" value="Host-pathogen_enzymatic-act"/>
</dbReference>
<dbReference type="NCBIfam" id="TIGR02276">
    <property type="entry name" value="beta_rpt_yvtn"/>
    <property type="match status" value="3"/>
</dbReference>
<dbReference type="PANTHER" id="PTHR47197:SF3">
    <property type="entry name" value="DIHYDRO-HEME D1 DEHYDROGENASE"/>
    <property type="match status" value="1"/>
</dbReference>
<evidence type="ECO:0000313" key="1">
    <source>
        <dbReference type="EMBL" id="UZX19734.1"/>
    </source>
</evidence>
<dbReference type="EMBL" id="CP084204">
    <property type="protein sequence ID" value="UZX19734.1"/>
    <property type="molecule type" value="Genomic_DNA"/>
</dbReference>
<accession>A0ABY6QSJ1</accession>
<dbReference type="PANTHER" id="PTHR47197">
    <property type="entry name" value="PROTEIN NIRF"/>
    <property type="match status" value="1"/>
</dbReference>
<reference evidence="1" key="1">
    <citation type="submission" date="2021-09" db="EMBL/GenBank/DDBJ databases">
        <title>Complete genome sequence and metabolic characterization of Streptomyces tanashiensis DSM 731 the producer of antibacterial Kalafungin and diverse secondary metabolites.</title>
        <authorList>
            <person name="Abbasi M.N."/>
            <person name="Anwar M.N."/>
            <person name="Alam K."/>
            <person name="Shoaib M."/>
            <person name="Lin Z."/>
            <person name="Hayat M."/>
            <person name="Ali M.I."/>
            <person name="Malik H.M.T."/>
            <person name="Ahmed I."/>
            <person name="Li A."/>
            <person name="Hailong Wang H."/>
            <person name="Zhang Y."/>
        </authorList>
    </citation>
    <scope>NUCLEOTIDE SEQUENCE</scope>
    <source>
        <strain evidence="1">Kala</strain>
    </source>
</reference>
<dbReference type="RefSeq" id="WP_267258013.1">
    <property type="nucleotide sequence ID" value="NZ_CP084204.1"/>
</dbReference>
<dbReference type="InterPro" id="IPR015943">
    <property type="entry name" value="WD40/YVTN_repeat-like_dom_sf"/>
</dbReference>
<dbReference type="Gene3D" id="2.130.10.10">
    <property type="entry name" value="YVTN repeat-like/Quinoprotein amine dehydrogenase"/>
    <property type="match status" value="4"/>
</dbReference>
<keyword evidence="2" id="KW-1185">Reference proteome</keyword>
<sequence>MNTPNAEQLRVVANIPVGAKPIGVAVGLSDVYVTNSGEDTVSVIDPSTNGVSATINVGLRPEGVATDPQFGICVSNGGDNTVSMIDRSNAVIATVSVQDLFTPPPGMMRVAVDHFLSRAYVTHRGSGRVSIINLSDEVFFAFPFIDVLGPLGVAVDPASHRVYVTQPEFNAVSVIDPEPNGVIATIPVGQQPIGIAVDALRRRAYVANSGFNIVSLIDIDTHNVADIDVATGSTGATVDSRGNAYVTQFDGTVKVIDATSGSVSATIPVGSQPAGLALKPDIGRLYVANSGDGTVSVIDLAGG</sequence>
<dbReference type="InterPro" id="IPR011964">
    <property type="entry name" value="YVTN_b-propeller_repeat"/>
</dbReference>
<evidence type="ECO:0000313" key="2">
    <source>
        <dbReference type="Proteomes" id="UP001164506"/>
    </source>
</evidence>